<dbReference type="InterPro" id="IPR036390">
    <property type="entry name" value="WH_DNA-bd_sf"/>
</dbReference>
<dbReference type="Gene3D" id="3.30.1490.190">
    <property type="match status" value="1"/>
</dbReference>
<dbReference type="SUPFAM" id="SSF46785">
    <property type="entry name" value="Winged helix' DNA-binding domain"/>
    <property type="match status" value="1"/>
</dbReference>
<comment type="caution">
    <text evidence="7">The sequence shown here is derived from an EMBL/GenBank/DDBJ whole genome shotgun (WGS) entry which is preliminary data.</text>
</comment>
<dbReference type="Gene3D" id="1.10.10.10">
    <property type="entry name" value="Winged helix-like DNA-binding domain superfamily/Winged helix DNA-binding domain"/>
    <property type="match status" value="1"/>
</dbReference>
<keyword evidence="6" id="KW-0804">Transcription</keyword>
<reference evidence="8" key="1">
    <citation type="journal article" date="2019" name="Int. J. Syst. Evol. Microbiol.">
        <title>The Global Catalogue of Microorganisms (GCM) 10K type strain sequencing project: providing services to taxonomists for standard genome sequencing and annotation.</title>
        <authorList>
            <consortium name="The Broad Institute Genomics Platform"/>
            <consortium name="The Broad Institute Genome Sequencing Center for Infectious Disease"/>
            <person name="Wu L."/>
            <person name="Ma J."/>
        </authorList>
    </citation>
    <scope>NUCLEOTIDE SEQUENCE [LARGE SCALE GENOMIC DNA]</scope>
    <source>
        <strain evidence="8">KCTC 62164</strain>
    </source>
</reference>
<gene>
    <name evidence="7" type="ORF">ACFOKA_14825</name>
</gene>
<dbReference type="RefSeq" id="WP_228073520.1">
    <property type="nucleotide sequence ID" value="NZ_CP061205.1"/>
</dbReference>
<evidence type="ECO:0000313" key="7">
    <source>
        <dbReference type="EMBL" id="MFC3053184.1"/>
    </source>
</evidence>
<keyword evidence="8" id="KW-1185">Reference proteome</keyword>
<name>A0ABV7D876_9PROT</name>
<evidence type="ECO:0000256" key="6">
    <source>
        <dbReference type="ARBA" id="ARBA00023163"/>
    </source>
</evidence>
<dbReference type="PANTHER" id="PTHR33202">
    <property type="entry name" value="ZINC UPTAKE REGULATION PROTEIN"/>
    <property type="match status" value="1"/>
</dbReference>
<evidence type="ECO:0000256" key="5">
    <source>
        <dbReference type="ARBA" id="ARBA00023125"/>
    </source>
</evidence>
<evidence type="ECO:0000256" key="3">
    <source>
        <dbReference type="ARBA" id="ARBA00022833"/>
    </source>
</evidence>
<evidence type="ECO:0000256" key="2">
    <source>
        <dbReference type="ARBA" id="ARBA00022491"/>
    </source>
</evidence>
<evidence type="ECO:0000313" key="8">
    <source>
        <dbReference type="Proteomes" id="UP001595444"/>
    </source>
</evidence>
<dbReference type="PANTHER" id="PTHR33202:SF6">
    <property type="entry name" value="ZINC UPTAKE REGULATION PROTEIN"/>
    <property type="match status" value="1"/>
</dbReference>
<evidence type="ECO:0000256" key="4">
    <source>
        <dbReference type="ARBA" id="ARBA00023015"/>
    </source>
</evidence>
<keyword evidence="4" id="KW-0805">Transcription regulation</keyword>
<dbReference type="EMBL" id="JBHRSL010000010">
    <property type="protein sequence ID" value="MFC3053184.1"/>
    <property type="molecule type" value="Genomic_DNA"/>
</dbReference>
<accession>A0ABV7D876</accession>
<dbReference type="Pfam" id="PF01475">
    <property type="entry name" value="FUR"/>
    <property type="match status" value="1"/>
</dbReference>
<keyword evidence="5" id="KW-0238">DNA-binding</keyword>
<sequence length="156" mass="17252">MPKKHDHTLCVDQAVAEAERLCNARGSRFTKLRKQILVMIWQGHKAVKAYDLLDQLAVEGGSAKPPTVYRALDFLMEEGLVHKIQSLNAYIGCPHPGDQHISQFLICDKCETVQEVMTDALGEAVTEAARAAFFTIRRQTLELHGLCQTCTGISGS</sequence>
<dbReference type="InterPro" id="IPR002481">
    <property type="entry name" value="FUR"/>
</dbReference>
<dbReference type="InterPro" id="IPR043135">
    <property type="entry name" value="Fur_C"/>
</dbReference>
<organism evidence="7 8">
    <name type="scientific">Kordiimonas pumila</name>
    <dbReference type="NCBI Taxonomy" id="2161677"/>
    <lineage>
        <taxon>Bacteria</taxon>
        <taxon>Pseudomonadati</taxon>
        <taxon>Pseudomonadota</taxon>
        <taxon>Alphaproteobacteria</taxon>
        <taxon>Kordiimonadales</taxon>
        <taxon>Kordiimonadaceae</taxon>
        <taxon>Kordiimonas</taxon>
    </lineage>
</organism>
<protein>
    <submittedName>
        <fullName evidence="7">Transcriptional repressor</fullName>
    </submittedName>
</protein>
<keyword evidence="3" id="KW-0862">Zinc</keyword>
<dbReference type="InterPro" id="IPR036388">
    <property type="entry name" value="WH-like_DNA-bd_sf"/>
</dbReference>
<comment type="similarity">
    <text evidence="1">Belongs to the Fur family.</text>
</comment>
<keyword evidence="2" id="KW-0678">Repressor</keyword>
<proteinExistence type="inferred from homology"/>
<dbReference type="Proteomes" id="UP001595444">
    <property type="component" value="Unassembled WGS sequence"/>
</dbReference>
<evidence type="ECO:0000256" key="1">
    <source>
        <dbReference type="ARBA" id="ARBA00007957"/>
    </source>
</evidence>